<dbReference type="PANTHER" id="PTHR43132:SF2">
    <property type="entry name" value="ARSENICAL RESISTANCE OPERON REPRESSOR ARSR-RELATED"/>
    <property type="match status" value="1"/>
</dbReference>
<evidence type="ECO:0000256" key="1">
    <source>
        <dbReference type="ARBA" id="ARBA00023015"/>
    </source>
</evidence>
<accession>A0A7W9SLG9</accession>
<evidence type="ECO:0000313" key="5">
    <source>
        <dbReference type="EMBL" id="MBB6048831.1"/>
    </source>
</evidence>
<dbReference type="AlphaFoldDB" id="A0A7W9SLG9"/>
<dbReference type="PROSITE" id="PS50987">
    <property type="entry name" value="HTH_ARSR_2"/>
    <property type="match status" value="1"/>
</dbReference>
<dbReference type="CDD" id="cd00090">
    <property type="entry name" value="HTH_ARSR"/>
    <property type="match status" value="1"/>
</dbReference>
<reference evidence="5 6" key="1">
    <citation type="submission" date="2020-08" db="EMBL/GenBank/DDBJ databases">
        <title>Genomic Encyclopedia of Type Strains, Phase IV (KMG-IV): sequencing the most valuable type-strain genomes for metagenomic binning, comparative biology and taxonomic classification.</title>
        <authorList>
            <person name="Goeker M."/>
        </authorList>
    </citation>
    <scope>NUCLEOTIDE SEQUENCE [LARGE SCALE GENOMIC DNA]</scope>
    <source>
        <strain evidence="5 6">DSM 23562</strain>
    </source>
</reference>
<dbReference type="InterPro" id="IPR051011">
    <property type="entry name" value="Metal_resp_trans_reg"/>
</dbReference>
<organism evidence="5 6">
    <name type="scientific">Armatimonas rosea</name>
    <dbReference type="NCBI Taxonomy" id="685828"/>
    <lineage>
        <taxon>Bacteria</taxon>
        <taxon>Bacillati</taxon>
        <taxon>Armatimonadota</taxon>
        <taxon>Armatimonadia</taxon>
        <taxon>Armatimonadales</taxon>
        <taxon>Armatimonadaceae</taxon>
        <taxon>Armatimonas</taxon>
    </lineage>
</organism>
<dbReference type="InterPro" id="IPR036388">
    <property type="entry name" value="WH-like_DNA-bd_sf"/>
</dbReference>
<evidence type="ECO:0000313" key="6">
    <source>
        <dbReference type="Proteomes" id="UP000520814"/>
    </source>
</evidence>
<dbReference type="InterPro" id="IPR036390">
    <property type="entry name" value="WH_DNA-bd_sf"/>
</dbReference>
<gene>
    <name evidence="5" type="ORF">HNQ39_000593</name>
</gene>
<dbReference type="Gene3D" id="1.10.10.10">
    <property type="entry name" value="Winged helix-like DNA-binding domain superfamily/Winged helix DNA-binding domain"/>
    <property type="match status" value="1"/>
</dbReference>
<evidence type="ECO:0000256" key="2">
    <source>
        <dbReference type="ARBA" id="ARBA00023125"/>
    </source>
</evidence>
<dbReference type="InterPro" id="IPR001845">
    <property type="entry name" value="HTH_ArsR_DNA-bd_dom"/>
</dbReference>
<dbReference type="PRINTS" id="PR00778">
    <property type="entry name" value="HTHARSR"/>
</dbReference>
<dbReference type="EMBL" id="JACHGW010000001">
    <property type="protein sequence ID" value="MBB6048831.1"/>
    <property type="molecule type" value="Genomic_DNA"/>
</dbReference>
<evidence type="ECO:0000256" key="3">
    <source>
        <dbReference type="ARBA" id="ARBA00023163"/>
    </source>
</evidence>
<sequence length="104" mass="11470">MESDTILDMQTLERLTPLLRVFSHPLRLRIIDFLETMGTPQRVTDIVNATEGAPQAIVSQQLKILRESGILAAERQGNSVYYSLGQSKGVALLGCIRKVSATDN</sequence>
<dbReference type="PANTHER" id="PTHR43132">
    <property type="entry name" value="ARSENICAL RESISTANCE OPERON REPRESSOR ARSR-RELATED"/>
    <property type="match status" value="1"/>
</dbReference>
<feature type="domain" description="HTH arsR-type" evidence="4">
    <location>
        <begin position="7"/>
        <end position="104"/>
    </location>
</feature>
<keyword evidence="6" id="KW-1185">Reference proteome</keyword>
<protein>
    <submittedName>
        <fullName evidence="5">ArsR family transcriptional regulator</fullName>
    </submittedName>
</protein>
<name>A0A7W9SLG9_ARMRO</name>
<keyword evidence="2" id="KW-0238">DNA-binding</keyword>
<dbReference type="GO" id="GO:0003677">
    <property type="term" value="F:DNA binding"/>
    <property type="evidence" value="ECO:0007669"/>
    <property type="project" value="UniProtKB-KW"/>
</dbReference>
<proteinExistence type="predicted"/>
<dbReference type="Pfam" id="PF01022">
    <property type="entry name" value="HTH_5"/>
    <property type="match status" value="1"/>
</dbReference>
<evidence type="ECO:0000259" key="4">
    <source>
        <dbReference type="PROSITE" id="PS50987"/>
    </source>
</evidence>
<dbReference type="SUPFAM" id="SSF46785">
    <property type="entry name" value="Winged helix' DNA-binding domain"/>
    <property type="match status" value="1"/>
</dbReference>
<dbReference type="InterPro" id="IPR011991">
    <property type="entry name" value="ArsR-like_HTH"/>
</dbReference>
<dbReference type="RefSeq" id="WP_184192454.1">
    <property type="nucleotide sequence ID" value="NZ_JACHGW010000001.1"/>
</dbReference>
<keyword evidence="1" id="KW-0805">Transcription regulation</keyword>
<dbReference type="Proteomes" id="UP000520814">
    <property type="component" value="Unassembled WGS sequence"/>
</dbReference>
<comment type="caution">
    <text evidence="5">The sequence shown here is derived from an EMBL/GenBank/DDBJ whole genome shotgun (WGS) entry which is preliminary data.</text>
</comment>
<keyword evidence="3" id="KW-0804">Transcription</keyword>
<dbReference type="GO" id="GO:0003700">
    <property type="term" value="F:DNA-binding transcription factor activity"/>
    <property type="evidence" value="ECO:0007669"/>
    <property type="project" value="InterPro"/>
</dbReference>
<dbReference type="SMART" id="SM00418">
    <property type="entry name" value="HTH_ARSR"/>
    <property type="match status" value="1"/>
</dbReference>